<evidence type="ECO:0000313" key="3">
    <source>
        <dbReference type="EMBL" id="HIS37057.1"/>
    </source>
</evidence>
<protein>
    <submittedName>
        <fullName evidence="3">Uncharacterized protein</fullName>
    </submittedName>
</protein>
<keyword evidence="2" id="KW-0812">Transmembrane</keyword>
<feature type="compositionally biased region" description="Basic and acidic residues" evidence="1">
    <location>
        <begin position="63"/>
        <end position="81"/>
    </location>
</feature>
<evidence type="ECO:0000313" key="4">
    <source>
        <dbReference type="Proteomes" id="UP000823928"/>
    </source>
</evidence>
<evidence type="ECO:0000256" key="1">
    <source>
        <dbReference type="SAM" id="MobiDB-lite"/>
    </source>
</evidence>
<keyword evidence="2" id="KW-1133">Transmembrane helix</keyword>
<organism evidence="3 4">
    <name type="scientific">Candidatus Scatousia excrementigallinarum</name>
    <dbReference type="NCBI Taxonomy" id="2840935"/>
    <lineage>
        <taxon>Bacteria</taxon>
        <taxon>Candidatus Scatousia</taxon>
    </lineage>
</organism>
<dbReference type="EMBL" id="DVIU01000209">
    <property type="protein sequence ID" value="HIS37057.1"/>
    <property type="molecule type" value="Genomic_DNA"/>
</dbReference>
<sequence length="355" mass="41401">MKIQHITNYHYTYFKASENKPESKTKQTDSLQKAAIYITAAAAIGLSAYFIFRNHGKKISKPKISDDIKPPVEKENIKPEQPKAPLQETPVKKEELPLTPPPDYNKPNVAQLPYEPDVTSLEDFKPFFDGNFEIKKADFQNGSTTTYYKNEGDETFKDILVFNKENKLFRRILQYRRADGQMWSRVYKGDESKILVNPKKFPKSIYDSDFLVKEFSGDAKKPLGQSDISEGYERLTRVAYPDGTAKTHQGFFNKNKKLHDYTIYYEKFNNNLGCFDRLHESQPEYAVKYNYAYKNGKLSAVAKQDVLKYNNWHGVYQNNGFDPFPQYLDFRDGKGFNEFKGDFYLKYPEFDPDNF</sequence>
<feature type="region of interest" description="Disordered" evidence="1">
    <location>
        <begin position="62"/>
        <end position="109"/>
    </location>
</feature>
<reference evidence="3" key="1">
    <citation type="submission" date="2020-10" db="EMBL/GenBank/DDBJ databases">
        <authorList>
            <person name="Gilroy R."/>
        </authorList>
    </citation>
    <scope>NUCLEOTIDE SEQUENCE</scope>
    <source>
        <strain evidence="3">6276</strain>
    </source>
</reference>
<comment type="caution">
    <text evidence="3">The sequence shown here is derived from an EMBL/GenBank/DDBJ whole genome shotgun (WGS) entry which is preliminary data.</text>
</comment>
<dbReference type="Proteomes" id="UP000823928">
    <property type="component" value="Unassembled WGS sequence"/>
</dbReference>
<proteinExistence type="predicted"/>
<evidence type="ECO:0000256" key="2">
    <source>
        <dbReference type="SAM" id="Phobius"/>
    </source>
</evidence>
<feature type="transmembrane region" description="Helical" evidence="2">
    <location>
        <begin position="34"/>
        <end position="52"/>
    </location>
</feature>
<keyword evidence="2" id="KW-0472">Membrane</keyword>
<dbReference type="AlphaFoldDB" id="A0A9D1F111"/>
<name>A0A9D1F111_9BACT</name>
<accession>A0A9D1F111</accession>
<reference evidence="3" key="2">
    <citation type="journal article" date="2021" name="PeerJ">
        <title>Extensive microbial diversity within the chicken gut microbiome revealed by metagenomics and culture.</title>
        <authorList>
            <person name="Gilroy R."/>
            <person name="Ravi A."/>
            <person name="Getino M."/>
            <person name="Pursley I."/>
            <person name="Horton D.L."/>
            <person name="Alikhan N.F."/>
            <person name="Baker D."/>
            <person name="Gharbi K."/>
            <person name="Hall N."/>
            <person name="Watson M."/>
            <person name="Adriaenssens E.M."/>
            <person name="Foster-Nyarko E."/>
            <person name="Jarju S."/>
            <person name="Secka A."/>
            <person name="Antonio M."/>
            <person name="Oren A."/>
            <person name="Chaudhuri R.R."/>
            <person name="La Ragione R."/>
            <person name="Hildebrand F."/>
            <person name="Pallen M.J."/>
        </authorList>
    </citation>
    <scope>NUCLEOTIDE SEQUENCE</scope>
    <source>
        <strain evidence="3">6276</strain>
    </source>
</reference>
<gene>
    <name evidence="3" type="ORF">IAC10_10595</name>
</gene>